<evidence type="ECO:0000313" key="8">
    <source>
        <dbReference type="Proteomes" id="UP000005707"/>
    </source>
</evidence>
<feature type="transmembrane region" description="Helical" evidence="5">
    <location>
        <begin position="105"/>
        <end position="123"/>
    </location>
</feature>
<organism evidence="7 8">
    <name type="scientific">Haloplasma contractile SSD-17B</name>
    <dbReference type="NCBI Taxonomy" id="1033810"/>
    <lineage>
        <taxon>Bacteria</taxon>
        <taxon>Bacillati</taxon>
        <taxon>Mycoplasmatota</taxon>
        <taxon>Mollicutes</taxon>
        <taxon>Haloplasmatales</taxon>
        <taxon>Haloplasmataceae</taxon>
        <taxon>Haloplasma</taxon>
    </lineage>
</organism>
<keyword evidence="4 5" id="KW-0472">Membrane</keyword>
<feature type="transmembrane region" description="Helical" evidence="5">
    <location>
        <begin position="129"/>
        <end position="151"/>
    </location>
</feature>
<accession>F7PWF2</accession>
<dbReference type="AlphaFoldDB" id="F7PWF2"/>
<evidence type="ECO:0000256" key="1">
    <source>
        <dbReference type="ARBA" id="ARBA00004141"/>
    </source>
</evidence>
<dbReference type="EMBL" id="AFNU02000007">
    <property type="protein sequence ID" value="ERJ11871.1"/>
    <property type="molecule type" value="Genomic_DNA"/>
</dbReference>
<evidence type="ECO:0000313" key="7">
    <source>
        <dbReference type="EMBL" id="ERJ11871.1"/>
    </source>
</evidence>
<sequence>MKFGFRTPSIKRRISSRVSIKRNLVHKASLKMPKGYGWVRNPNRYIYNKVYNRTTIGTGNLGWLIGTYSSNTNKRSNTKNEAMSSQKQPVIDYSSYRFKSRNKKVAWILSFTLGIFGAHQFYYRRYGSASAMLLISLTYYGLWITVPWVVLNIIKITLGYYDADYDAKALVSKYNTVLNAYFIDDYKWYKKEYPKLYSKYEFFIFKYLTNKVELNGSKHEQLALIKEKCGLTNHSAINKLNKLIEYDRLIEQPLEQIQVDYELYNNETCYYVSDCIWNEICRNRSGVEYLKEIERGKALITNKRIVLFGREKNKRIYLNRIRNVFPGEEGCYIEKDKGRNAFLTNMDAMTFYIQFQKVIKKIANESK</sequence>
<dbReference type="InParanoid" id="F7PWF2"/>
<comment type="subcellular location">
    <subcellularLocation>
        <location evidence="1">Membrane</location>
        <topology evidence="1">Multi-pass membrane protein</topology>
    </subcellularLocation>
</comment>
<name>F7PWF2_9MOLU</name>
<evidence type="ECO:0000256" key="3">
    <source>
        <dbReference type="ARBA" id="ARBA00022989"/>
    </source>
</evidence>
<proteinExistence type="predicted"/>
<keyword evidence="2 5" id="KW-0812">Transmembrane</keyword>
<comment type="caution">
    <text evidence="7">The sequence shown here is derived from an EMBL/GenBank/DDBJ whole genome shotgun (WGS) entry which is preliminary data.</text>
</comment>
<dbReference type="GO" id="GO:0016020">
    <property type="term" value="C:membrane"/>
    <property type="evidence" value="ECO:0007669"/>
    <property type="project" value="UniProtKB-SubCell"/>
</dbReference>
<evidence type="ECO:0000256" key="4">
    <source>
        <dbReference type="ARBA" id="ARBA00023136"/>
    </source>
</evidence>
<protein>
    <submittedName>
        <fullName evidence="7">TM2 domain protein</fullName>
    </submittedName>
</protein>
<dbReference type="Proteomes" id="UP000005707">
    <property type="component" value="Unassembled WGS sequence"/>
</dbReference>
<keyword evidence="3 5" id="KW-1133">Transmembrane helix</keyword>
<dbReference type="InterPro" id="IPR007829">
    <property type="entry name" value="TM2"/>
</dbReference>
<reference evidence="7 8" key="1">
    <citation type="journal article" date="2011" name="J. Bacteriol.">
        <title>Genome sequence of Haloplasma contractile, an unusual contractile bacterium from a deep-sea anoxic brine lake.</title>
        <authorList>
            <person name="Antunes A."/>
            <person name="Alam I."/>
            <person name="El Dorry H."/>
            <person name="Siam R."/>
            <person name="Robertson A."/>
            <person name="Bajic V.B."/>
            <person name="Stingl U."/>
        </authorList>
    </citation>
    <scope>NUCLEOTIDE SEQUENCE [LARGE SCALE GENOMIC DNA]</scope>
    <source>
        <strain evidence="7 8">SSD-17B</strain>
    </source>
</reference>
<gene>
    <name evidence="7" type="ORF">HLPCO_002111</name>
</gene>
<keyword evidence="8" id="KW-1185">Reference proteome</keyword>
<dbReference type="Pfam" id="PF05154">
    <property type="entry name" value="TM2"/>
    <property type="match status" value="1"/>
</dbReference>
<feature type="domain" description="TM2" evidence="6">
    <location>
        <begin position="100"/>
        <end position="146"/>
    </location>
</feature>
<evidence type="ECO:0000259" key="6">
    <source>
        <dbReference type="Pfam" id="PF05154"/>
    </source>
</evidence>
<evidence type="ECO:0000256" key="5">
    <source>
        <dbReference type="SAM" id="Phobius"/>
    </source>
</evidence>
<dbReference type="OrthoDB" id="9816323at2"/>
<reference evidence="7 8" key="2">
    <citation type="journal article" date="2013" name="PLoS ONE">
        <title>INDIGO - INtegrated Data Warehouse of MIcrobial GenOmes with Examples from the Red Sea Extremophiles.</title>
        <authorList>
            <person name="Alam I."/>
            <person name="Antunes A."/>
            <person name="Kamau A.A."/>
            <person name="Ba Alawi W."/>
            <person name="Kalkatawi M."/>
            <person name="Stingl U."/>
            <person name="Bajic V.B."/>
        </authorList>
    </citation>
    <scope>NUCLEOTIDE SEQUENCE [LARGE SCALE GENOMIC DNA]</scope>
    <source>
        <strain evidence="7 8">SSD-17B</strain>
    </source>
</reference>
<evidence type="ECO:0000256" key="2">
    <source>
        <dbReference type="ARBA" id="ARBA00022692"/>
    </source>
</evidence>